<evidence type="ECO:0000256" key="4">
    <source>
        <dbReference type="SAM" id="SignalP"/>
    </source>
</evidence>
<comment type="similarity">
    <text evidence="1">Belongs to the peptidase S1 family.</text>
</comment>
<dbReference type="CDD" id="cd00190">
    <property type="entry name" value="Tryp_SPc"/>
    <property type="match status" value="1"/>
</dbReference>
<dbReference type="SUPFAM" id="SSF50494">
    <property type="entry name" value="Trypsin-like serine proteases"/>
    <property type="match status" value="1"/>
</dbReference>
<name>A0A426US85_9ACTN</name>
<evidence type="ECO:0000313" key="6">
    <source>
        <dbReference type="EMBL" id="RRR96064.1"/>
    </source>
</evidence>
<dbReference type="PANTHER" id="PTHR24276:SF98">
    <property type="entry name" value="FI18310P1-RELATED"/>
    <property type="match status" value="1"/>
</dbReference>
<dbReference type="EMBL" id="RSEB01000008">
    <property type="protein sequence ID" value="RRR96064.1"/>
    <property type="molecule type" value="Genomic_DNA"/>
</dbReference>
<dbReference type="InterPro" id="IPR001314">
    <property type="entry name" value="Peptidase_S1A"/>
</dbReference>
<dbReference type="GO" id="GO:0004252">
    <property type="term" value="F:serine-type endopeptidase activity"/>
    <property type="evidence" value="ECO:0007669"/>
    <property type="project" value="InterPro"/>
</dbReference>
<keyword evidence="3 6" id="KW-0645">Protease</keyword>
<dbReference type="Pfam" id="PF00089">
    <property type="entry name" value="Trypsin"/>
    <property type="match status" value="1"/>
</dbReference>
<evidence type="ECO:0000256" key="2">
    <source>
        <dbReference type="ARBA" id="ARBA00023157"/>
    </source>
</evidence>
<keyword evidence="4" id="KW-0732">Signal</keyword>
<dbReference type="Gene3D" id="2.40.10.10">
    <property type="entry name" value="Trypsin-like serine proteases"/>
    <property type="match status" value="1"/>
</dbReference>
<keyword evidence="3" id="KW-0720">Serine protease</keyword>
<sequence length="273" mass="27345">MSRVQHYRKTLVTIGAVIAAGLGAAALALSTAGANAEEPSGGGDFDAQIIGGDPAAEGQFPWIVALADASDPSFNYCGGQLVEQDVVLTAAHCTEGSDPADVVIRHGGTDITRTEVYEVAEIVVADGYDGATMANDWALVKLAEPIAGAATVPLADADTKDWGTLTVAGWGTTETGSGSQDLLHVDVPYVTDDECAGAYGGEFDAASMICAGDLEHGGVDSCQGDSGGPLVSADGVLVGVVSWGHGCAEAGKPGVYANVGLLHGDITAALAAL</sequence>
<dbReference type="PANTHER" id="PTHR24276">
    <property type="entry name" value="POLYSERASE-RELATED"/>
    <property type="match status" value="1"/>
</dbReference>
<dbReference type="Proteomes" id="UP000277256">
    <property type="component" value="Unassembled WGS sequence"/>
</dbReference>
<comment type="caution">
    <text evidence="6">The sequence shown here is derived from an EMBL/GenBank/DDBJ whole genome shotgun (WGS) entry which is preliminary data.</text>
</comment>
<gene>
    <name evidence="6" type="ORF">EIW28_22640</name>
</gene>
<dbReference type="InterPro" id="IPR009003">
    <property type="entry name" value="Peptidase_S1_PA"/>
</dbReference>
<feature type="signal peptide" evidence="4">
    <location>
        <begin position="1"/>
        <end position="36"/>
    </location>
</feature>
<accession>A0A426US85</accession>
<dbReference type="PRINTS" id="PR00722">
    <property type="entry name" value="CHYMOTRYPSIN"/>
</dbReference>
<dbReference type="InterPro" id="IPR050430">
    <property type="entry name" value="Peptidase_S1"/>
</dbReference>
<dbReference type="FunFam" id="2.40.10.10:FF:000002">
    <property type="entry name" value="Transmembrane protease serine"/>
    <property type="match status" value="1"/>
</dbReference>
<dbReference type="PROSITE" id="PS00135">
    <property type="entry name" value="TRYPSIN_SER"/>
    <property type="match status" value="1"/>
</dbReference>
<reference evidence="6 7" key="1">
    <citation type="submission" date="2018-12" db="EMBL/GenBank/DDBJ databases">
        <title>Glycomyces sp. YIM 121974 draft genome.</title>
        <authorList>
            <person name="Li Q."/>
        </authorList>
    </citation>
    <scope>NUCLEOTIDE SEQUENCE [LARGE SCALE GENOMIC DNA]</scope>
    <source>
        <strain evidence="6 7">YIM 121974</strain>
    </source>
</reference>
<keyword evidence="7" id="KW-1185">Reference proteome</keyword>
<dbReference type="InterPro" id="IPR018114">
    <property type="entry name" value="TRYPSIN_HIS"/>
</dbReference>
<evidence type="ECO:0000256" key="3">
    <source>
        <dbReference type="RuleBase" id="RU363034"/>
    </source>
</evidence>
<organism evidence="6 7">
    <name type="scientific">Glycomyces terrestris</name>
    <dbReference type="NCBI Taxonomy" id="2493553"/>
    <lineage>
        <taxon>Bacteria</taxon>
        <taxon>Bacillati</taxon>
        <taxon>Actinomycetota</taxon>
        <taxon>Actinomycetes</taxon>
        <taxon>Glycomycetales</taxon>
        <taxon>Glycomycetaceae</taxon>
        <taxon>Glycomyces</taxon>
    </lineage>
</organism>
<dbReference type="AlphaFoldDB" id="A0A426US85"/>
<dbReference type="SMART" id="SM00020">
    <property type="entry name" value="Tryp_SPc"/>
    <property type="match status" value="1"/>
</dbReference>
<keyword evidence="2" id="KW-1015">Disulfide bond</keyword>
<evidence type="ECO:0000259" key="5">
    <source>
        <dbReference type="PROSITE" id="PS50240"/>
    </source>
</evidence>
<proteinExistence type="inferred from homology"/>
<feature type="domain" description="Peptidase S1" evidence="5">
    <location>
        <begin position="49"/>
        <end position="273"/>
    </location>
</feature>
<feature type="chain" id="PRO_5018992300" evidence="4">
    <location>
        <begin position="37"/>
        <end position="273"/>
    </location>
</feature>
<dbReference type="PROSITE" id="PS50240">
    <property type="entry name" value="TRYPSIN_DOM"/>
    <property type="match status" value="1"/>
</dbReference>
<evidence type="ECO:0000256" key="1">
    <source>
        <dbReference type="ARBA" id="ARBA00007664"/>
    </source>
</evidence>
<dbReference type="PROSITE" id="PS00134">
    <property type="entry name" value="TRYPSIN_HIS"/>
    <property type="match status" value="1"/>
</dbReference>
<protein>
    <submittedName>
        <fullName evidence="6">Serine protease</fullName>
    </submittedName>
</protein>
<dbReference type="InterPro" id="IPR001254">
    <property type="entry name" value="Trypsin_dom"/>
</dbReference>
<dbReference type="InterPro" id="IPR033116">
    <property type="entry name" value="TRYPSIN_SER"/>
</dbReference>
<evidence type="ECO:0000313" key="7">
    <source>
        <dbReference type="Proteomes" id="UP000277256"/>
    </source>
</evidence>
<dbReference type="InterPro" id="IPR043504">
    <property type="entry name" value="Peptidase_S1_PA_chymotrypsin"/>
</dbReference>
<keyword evidence="3" id="KW-0378">Hydrolase</keyword>
<dbReference type="GO" id="GO:0006508">
    <property type="term" value="P:proteolysis"/>
    <property type="evidence" value="ECO:0007669"/>
    <property type="project" value="UniProtKB-KW"/>
</dbReference>